<organism evidence="2 3">
    <name type="scientific">Methanosarcina acetivorans</name>
    <dbReference type="NCBI Taxonomy" id="2214"/>
    <lineage>
        <taxon>Archaea</taxon>
        <taxon>Methanobacteriati</taxon>
        <taxon>Methanobacteriota</taxon>
        <taxon>Stenosarchaea group</taxon>
        <taxon>Methanomicrobia</taxon>
        <taxon>Methanosarcinales</taxon>
        <taxon>Methanosarcinaceae</taxon>
        <taxon>Methanosarcina</taxon>
    </lineage>
</organism>
<keyword evidence="1" id="KW-0472">Membrane</keyword>
<dbReference type="AlphaFoldDB" id="A0A832W7X2"/>
<name>A0A832W7X2_9EURY</name>
<dbReference type="RefSeq" id="WP_048064807.1">
    <property type="nucleotide sequence ID" value="NZ_DUJU01000138.1"/>
</dbReference>
<dbReference type="Proteomes" id="UP000600774">
    <property type="component" value="Unassembled WGS sequence"/>
</dbReference>
<dbReference type="GeneID" id="24782598"/>
<evidence type="ECO:0000313" key="2">
    <source>
        <dbReference type="EMBL" id="HIH94684.1"/>
    </source>
</evidence>
<gene>
    <name evidence="2" type="ORF">HA338_11905</name>
</gene>
<evidence type="ECO:0000313" key="3">
    <source>
        <dbReference type="Proteomes" id="UP000600774"/>
    </source>
</evidence>
<feature type="transmembrane region" description="Helical" evidence="1">
    <location>
        <begin position="15"/>
        <end position="38"/>
    </location>
</feature>
<evidence type="ECO:0000256" key="1">
    <source>
        <dbReference type="SAM" id="Phobius"/>
    </source>
</evidence>
<accession>A0A832W7X2</accession>
<sequence>MREIYRDLLSYLVTFLRLLGAMILLFPLGWVFILLGVLPEPKCTVHRRHMEKVFCNVKKY</sequence>
<proteinExistence type="predicted"/>
<comment type="caution">
    <text evidence="2">The sequence shown here is derived from an EMBL/GenBank/DDBJ whole genome shotgun (WGS) entry which is preliminary data.</text>
</comment>
<reference evidence="2" key="1">
    <citation type="journal article" date="2020" name="bioRxiv">
        <title>A rank-normalized archaeal taxonomy based on genome phylogeny resolves widespread incomplete and uneven classifications.</title>
        <authorList>
            <person name="Rinke C."/>
            <person name="Chuvochina M."/>
            <person name="Mussig A.J."/>
            <person name="Chaumeil P.-A."/>
            <person name="Waite D.W."/>
            <person name="Whitman W.B."/>
            <person name="Parks D.H."/>
            <person name="Hugenholtz P."/>
        </authorList>
    </citation>
    <scope>NUCLEOTIDE SEQUENCE</scope>
    <source>
        <strain evidence="2">UBA8876</strain>
    </source>
</reference>
<keyword evidence="1" id="KW-1133">Transmembrane helix</keyword>
<dbReference type="EMBL" id="DUJU01000138">
    <property type="protein sequence ID" value="HIH94684.1"/>
    <property type="molecule type" value="Genomic_DNA"/>
</dbReference>
<protein>
    <submittedName>
        <fullName evidence="2">Uncharacterized protein</fullName>
    </submittedName>
</protein>
<keyword evidence="1" id="KW-0812">Transmembrane</keyword>